<evidence type="ECO:0000313" key="5">
    <source>
        <dbReference type="EMBL" id="VFR96656.1"/>
    </source>
</evidence>
<dbReference type="EMBL" id="CAADIC010000003">
    <property type="protein sequence ID" value="VFR24364.1"/>
    <property type="molecule type" value="Genomic_DNA"/>
</dbReference>
<dbReference type="EMBL" id="CAADIJ010000028">
    <property type="protein sequence ID" value="VFR88725.1"/>
    <property type="molecule type" value="Genomic_DNA"/>
</dbReference>
<gene>
    <name evidence="1" type="ORF">ANDA3_1347</name>
    <name evidence="2" type="ORF">DAR2_1216</name>
    <name evidence="4" type="ORF">DAR3_1212</name>
    <name evidence="3" type="ORF">ISE1_1056</name>
    <name evidence="5" type="ORF">ISE2_1094</name>
</gene>
<evidence type="ECO:0000313" key="1">
    <source>
        <dbReference type="EMBL" id="VFR24364.1"/>
    </source>
</evidence>
<proteinExistence type="predicted"/>
<sequence>MSRCTAGRKSESLQEAFRRSRCYLCRAPLVGGGILIDIDGGARDKAFLDTLLPSRDAPASH</sequence>
<name>A0A484VDJ8_9ZZZZ</name>
<dbReference type="EMBL" id="CAADIN010000039">
    <property type="protein sequence ID" value="VFR96656.1"/>
    <property type="molecule type" value="Genomic_DNA"/>
</dbReference>
<evidence type="ECO:0000313" key="2">
    <source>
        <dbReference type="EMBL" id="VFR62213.1"/>
    </source>
</evidence>
<accession>A0A484VDJ8</accession>
<dbReference type="EMBL" id="CAADIM010000014">
    <property type="protein sequence ID" value="VFR77223.1"/>
    <property type="molecule type" value="Genomic_DNA"/>
</dbReference>
<evidence type="ECO:0000313" key="4">
    <source>
        <dbReference type="EMBL" id="VFR88725.1"/>
    </source>
</evidence>
<protein>
    <submittedName>
        <fullName evidence="5">Uncharacterized protein</fullName>
    </submittedName>
</protein>
<dbReference type="EMBL" id="CAADIL010000003">
    <property type="protein sequence ID" value="VFR62213.1"/>
    <property type="molecule type" value="Genomic_DNA"/>
</dbReference>
<evidence type="ECO:0000313" key="3">
    <source>
        <dbReference type="EMBL" id="VFR77223.1"/>
    </source>
</evidence>
<reference evidence="5" key="1">
    <citation type="submission" date="2019-03" db="EMBL/GenBank/DDBJ databases">
        <authorList>
            <person name="Danneels B."/>
        </authorList>
    </citation>
    <scope>NUCLEOTIDE SEQUENCE</scope>
</reference>
<organism evidence="5">
    <name type="scientific">plant metagenome</name>
    <dbReference type="NCBI Taxonomy" id="1297885"/>
    <lineage>
        <taxon>unclassified sequences</taxon>
        <taxon>metagenomes</taxon>
        <taxon>organismal metagenomes</taxon>
    </lineage>
</organism>
<dbReference type="AlphaFoldDB" id="A0A484VDJ8"/>